<proteinExistence type="predicted"/>
<sequence>MKNKQTNGQKQTDRCKPHYVKIKFRRHEAAQMEIHLISAISFSRGVRSNSENRKDKEHERLLFFFFLCAVYFAFTETLAFNFGTETSRVSVRMPEWLLTTSGAHERTARTHSYINNECTPHSLPLE</sequence>
<keyword evidence="1" id="KW-0812">Transmembrane</keyword>
<keyword evidence="1" id="KW-0472">Membrane</keyword>
<dbReference type="EMBL" id="BGZK01000895">
    <property type="protein sequence ID" value="GBP64358.1"/>
    <property type="molecule type" value="Genomic_DNA"/>
</dbReference>
<dbReference type="AlphaFoldDB" id="A0A4C1XLM7"/>
<feature type="transmembrane region" description="Helical" evidence="1">
    <location>
        <begin position="61"/>
        <end position="83"/>
    </location>
</feature>
<evidence type="ECO:0000313" key="3">
    <source>
        <dbReference type="Proteomes" id="UP000299102"/>
    </source>
</evidence>
<keyword evidence="3" id="KW-1185">Reference proteome</keyword>
<name>A0A4C1XLM7_EUMVA</name>
<organism evidence="2 3">
    <name type="scientific">Eumeta variegata</name>
    <name type="common">Bagworm moth</name>
    <name type="synonym">Eumeta japonica</name>
    <dbReference type="NCBI Taxonomy" id="151549"/>
    <lineage>
        <taxon>Eukaryota</taxon>
        <taxon>Metazoa</taxon>
        <taxon>Ecdysozoa</taxon>
        <taxon>Arthropoda</taxon>
        <taxon>Hexapoda</taxon>
        <taxon>Insecta</taxon>
        <taxon>Pterygota</taxon>
        <taxon>Neoptera</taxon>
        <taxon>Endopterygota</taxon>
        <taxon>Lepidoptera</taxon>
        <taxon>Glossata</taxon>
        <taxon>Ditrysia</taxon>
        <taxon>Tineoidea</taxon>
        <taxon>Psychidae</taxon>
        <taxon>Oiketicinae</taxon>
        <taxon>Eumeta</taxon>
    </lineage>
</organism>
<accession>A0A4C1XLM7</accession>
<gene>
    <name evidence="2" type="ORF">EVAR_14926_1</name>
</gene>
<comment type="caution">
    <text evidence="2">The sequence shown here is derived from an EMBL/GenBank/DDBJ whole genome shotgun (WGS) entry which is preliminary data.</text>
</comment>
<reference evidence="2 3" key="1">
    <citation type="journal article" date="2019" name="Commun. Biol.">
        <title>The bagworm genome reveals a unique fibroin gene that provides high tensile strength.</title>
        <authorList>
            <person name="Kono N."/>
            <person name="Nakamura H."/>
            <person name="Ohtoshi R."/>
            <person name="Tomita M."/>
            <person name="Numata K."/>
            <person name="Arakawa K."/>
        </authorList>
    </citation>
    <scope>NUCLEOTIDE SEQUENCE [LARGE SCALE GENOMIC DNA]</scope>
</reference>
<protein>
    <submittedName>
        <fullName evidence="2">Uncharacterized protein</fullName>
    </submittedName>
</protein>
<keyword evidence="1" id="KW-1133">Transmembrane helix</keyword>
<dbReference type="Proteomes" id="UP000299102">
    <property type="component" value="Unassembled WGS sequence"/>
</dbReference>
<evidence type="ECO:0000256" key="1">
    <source>
        <dbReference type="SAM" id="Phobius"/>
    </source>
</evidence>
<evidence type="ECO:0000313" key="2">
    <source>
        <dbReference type="EMBL" id="GBP64358.1"/>
    </source>
</evidence>